<dbReference type="InterPro" id="IPR032686">
    <property type="entry name" value="PFO_beta_C"/>
</dbReference>
<feature type="domain" description="Thiamine pyrophosphate enzyme TPP-binding" evidence="11">
    <location>
        <begin position="48"/>
        <end position="195"/>
    </location>
</feature>
<keyword evidence="8" id="KW-0411">Iron-sulfur</keyword>
<dbReference type="InterPro" id="IPR029061">
    <property type="entry name" value="THDP-binding"/>
</dbReference>
<organism evidence="13 14">
    <name type="scientific">Polycladomyces abyssicola</name>
    <dbReference type="NCBI Taxonomy" id="1125966"/>
    <lineage>
        <taxon>Bacteria</taxon>
        <taxon>Bacillati</taxon>
        <taxon>Bacillota</taxon>
        <taxon>Bacilli</taxon>
        <taxon>Bacillales</taxon>
        <taxon>Thermoactinomycetaceae</taxon>
        <taxon>Polycladomyces</taxon>
    </lineage>
</organism>
<evidence type="ECO:0000256" key="1">
    <source>
        <dbReference type="ARBA" id="ARBA00001946"/>
    </source>
</evidence>
<evidence type="ECO:0000259" key="11">
    <source>
        <dbReference type="Pfam" id="PF02775"/>
    </source>
</evidence>
<evidence type="ECO:0000313" key="13">
    <source>
        <dbReference type="EMBL" id="BCU82304.1"/>
    </source>
</evidence>
<keyword evidence="14" id="KW-1185">Reference proteome</keyword>
<evidence type="ECO:0000256" key="6">
    <source>
        <dbReference type="ARBA" id="ARBA00023002"/>
    </source>
</evidence>
<dbReference type="GO" id="GO:0016625">
    <property type="term" value="F:oxidoreductase activity, acting on the aldehyde or oxo group of donors, iron-sulfur protein as acceptor"/>
    <property type="evidence" value="ECO:0007669"/>
    <property type="project" value="UniProtKB-ARBA"/>
</dbReference>
<dbReference type="EMBL" id="AP024601">
    <property type="protein sequence ID" value="BCU82304.1"/>
    <property type="molecule type" value="Genomic_DNA"/>
</dbReference>
<evidence type="ECO:0000313" key="14">
    <source>
        <dbReference type="Proteomes" id="UP000677436"/>
    </source>
</evidence>
<dbReference type="SUPFAM" id="SSF52518">
    <property type="entry name" value="Thiamin diphosphate-binding fold (THDP-binding)"/>
    <property type="match status" value="1"/>
</dbReference>
<feature type="domain" description="Pyruvate ferredoxin oxidoreductase beta subunit C-terminal" evidence="12">
    <location>
        <begin position="199"/>
        <end position="262"/>
    </location>
</feature>
<keyword evidence="4" id="KW-0479">Metal-binding</keyword>
<name>A0A8D5ZLA3_9BACL</name>
<evidence type="ECO:0000256" key="10">
    <source>
        <dbReference type="SAM" id="MobiDB-lite"/>
    </source>
</evidence>
<dbReference type="GO" id="GO:0030976">
    <property type="term" value="F:thiamine pyrophosphate binding"/>
    <property type="evidence" value="ECO:0007669"/>
    <property type="project" value="InterPro"/>
</dbReference>
<dbReference type="GO" id="GO:0051536">
    <property type="term" value="F:iron-sulfur cluster binding"/>
    <property type="evidence" value="ECO:0007669"/>
    <property type="project" value="UniProtKB-KW"/>
</dbReference>
<evidence type="ECO:0000256" key="3">
    <source>
        <dbReference type="ARBA" id="ARBA00001966"/>
    </source>
</evidence>
<dbReference type="RefSeq" id="WP_212772654.1">
    <property type="nucleotide sequence ID" value="NZ_AP024601.1"/>
</dbReference>
<dbReference type="InterPro" id="IPR011896">
    <property type="entry name" value="OFOB"/>
</dbReference>
<gene>
    <name evidence="13" type="ORF">JIR001_20870</name>
</gene>
<comment type="cofactor">
    <cofactor evidence="3">
        <name>[4Fe-4S] cluster</name>
        <dbReference type="ChEBI" id="CHEBI:49883"/>
    </cofactor>
</comment>
<dbReference type="PANTHER" id="PTHR48084:SF4">
    <property type="entry name" value="2-OXOGLUTARATE OXIDOREDUCTASE SUBUNIT KORB"/>
    <property type="match status" value="1"/>
</dbReference>
<comment type="cofactor">
    <cofactor evidence="1">
        <name>Mg(2+)</name>
        <dbReference type="ChEBI" id="CHEBI:18420"/>
    </cofactor>
</comment>
<dbReference type="CDD" id="cd03375">
    <property type="entry name" value="TPP_OGFOR"/>
    <property type="match status" value="1"/>
</dbReference>
<dbReference type="AlphaFoldDB" id="A0A8D5ZLA3"/>
<dbReference type="Pfam" id="PF02775">
    <property type="entry name" value="TPP_enzyme_C"/>
    <property type="match status" value="1"/>
</dbReference>
<evidence type="ECO:0000256" key="8">
    <source>
        <dbReference type="ARBA" id="ARBA00023014"/>
    </source>
</evidence>
<dbReference type="KEGG" id="pabs:JIR001_20870"/>
<sequence length="287" mass="31208">MATMKDFRTKNKPTWCPGCGDFTVLAALQKAVAELGLEPEQVALVSGIGCSGKISQYFNSYGFHSLHGRSLPTATGLKLANQDLTVIAAGGDGDGYGIGMGHFVHTVRRNIDITYIVMDNHIYGLTTGQTSPTSERGFRSKTSPQGAAEEPVKAVETAIVNGASFVAQAFSGDVKQMTRIFKEAISHKGFALVNCFSPCVTFNKVNTYEWFKEQLVNVDELENYQPEDADCALRVLAEANGTVTGILYKQKRPVYHEVMSGASDVAAAKLDLRLPKEEQQALLQSFR</sequence>
<reference evidence="13" key="1">
    <citation type="journal article" date="2013" name="Int. J. Syst. Evol. Microbiol.">
        <title>Polycladomyces abyssicola gen. nov., sp. nov., a thermophilic filamentous bacterium isolated from hemipelagic sediment.</title>
        <authorList>
            <person name="Tsubouchi T."/>
            <person name="Shimane Y."/>
            <person name="Mori K."/>
            <person name="Usui K."/>
            <person name="Hiraki T."/>
            <person name="Tame A."/>
            <person name="Uematsu K."/>
            <person name="Maruyama T."/>
            <person name="Hatada Y."/>
        </authorList>
    </citation>
    <scope>NUCLEOTIDE SEQUENCE</scope>
    <source>
        <strain evidence="13">JIR-001</strain>
    </source>
</reference>
<dbReference type="InterPro" id="IPR051457">
    <property type="entry name" value="2-oxoacid:Fd_oxidoreductase"/>
</dbReference>
<keyword evidence="9" id="KW-0786">Thiamine pyrophosphate</keyword>
<dbReference type="GO" id="GO:0046872">
    <property type="term" value="F:metal ion binding"/>
    <property type="evidence" value="ECO:0007669"/>
    <property type="project" value="UniProtKB-KW"/>
</dbReference>
<dbReference type="Pfam" id="PF12367">
    <property type="entry name" value="PFO_beta_C"/>
    <property type="match status" value="1"/>
</dbReference>
<evidence type="ECO:0000256" key="5">
    <source>
        <dbReference type="ARBA" id="ARBA00022842"/>
    </source>
</evidence>
<comment type="cofactor">
    <cofactor evidence="2">
        <name>thiamine diphosphate</name>
        <dbReference type="ChEBI" id="CHEBI:58937"/>
    </cofactor>
</comment>
<keyword evidence="5" id="KW-0460">Magnesium</keyword>
<dbReference type="Proteomes" id="UP000677436">
    <property type="component" value="Chromosome"/>
</dbReference>
<dbReference type="PANTHER" id="PTHR48084">
    <property type="entry name" value="2-OXOGLUTARATE OXIDOREDUCTASE SUBUNIT KORB-RELATED"/>
    <property type="match status" value="1"/>
</dbReference>
<evidence type="ECO:0000256" key="7">
    <source>
        <dbReference type="ARBA" id="ARBA00023004"/>
    </source>
</evidence>
<dbReference type="Gene3D" id="3.40.50.970">
    <property type="match status" value="1"/>
</dbReference>
<accession>A0A8D5ZLA3</accession>
<feature type="region of interest" description="Disordered" evidence="10">
    <location>
        <begin position="129"/>
        <end position="150"/>
    </location>
</feature>
<reference evidence="13" key="2">
    <citation type="journal article" date="2021" name="Microbiol. Resour. Announc.">
        <title>Complete Genome Sequence of Polycladomyces abyssicola JIR-001T, Isolated from Hemipelagic Sediment in Deep Seawater.</title>
        <authorList>
            <person name="Tsubouchi T."/>
            <person name="Kaneko Y."/>
        </authorList>
    </citation>
    <scope>NUCLEOTIDE SEQUENCE</scope>
    <source>
        <strain evidence="13">JIR-001</strain>
    </source>
</reference>
<feature type="compositionally biased region" description="Polar residues" evidence="10">
    <location>
        <begin position="129"/>
        <end position="145"/>
    </location>
</feature>
<dbReference type="GO" id="GO:0045333">
    <property type="term" value="P:cellular respiration"/>
    <property type="evidence" value="ECO:0007669"/>
    <property type="project" value="UniProtKB-ARBA"/>
</dbReference>
<evidence type="ECO:0000259" key="12">
    <source>
        <dbReference type="Pfam" id="PF12367"/>
    </source>
</evidence>
<evidence type="ECO:0000256" key="9">
    <source>
        <dbReference type="ARBA" id="ARBA00023052"/>
    </source>
</evidence>
<evidence type="ECO:0000256" key="2">
    <source>
        <dbReference type="ARBA" id="ARBA00001964"/>
    </source>
</evidence>
<dbReference type="NCBIfam" id="TIGR02177">
    <property type="entry name" value="PorB_KorB"/>
    <property type="match status" value="1"/>
</dbReference>
<proteinExistence type="predicted"/>
<protein>
    <submittedName>
        <fullName evidence="13">2-oxoglutarate ferredoxin oxidoreductase subunit beta</fullName>
    </submittedName>
</protein>
<evidence type="ECO:0000256" key="4">
    <source>
        <dbReference type="ARBA" id="ARBA00022723"/>
    </source>
</evidence>
<keyword evidence="6" id="KW-0560">Oxidoreductase</keyword>
<keyword evidence="7" id="KW-0408">Iron</keyword>
<dbReference type="InterPro" id="IPR011766">
    <property type="entry name" value="TPP_enzyme_TPP-bd"/>
</dbReference>